<dbReference type="EMBL" id="JAQIZZ010000002">
    <property type="protein sequence ID" value="KAJ5553445.1"/>
    <property type="molecule type" value="Genomic_DNA"/>
</dbReference>
<evidence type="ECO:0000256" key="8">
    <source>
        <dbReference type="ARBA" id="ARBA00023136"/>
    </source>
</evidence>
<dbReference type="PANTHER" id="PTHR21304">
    <property type="entry name" value="MICOS COMPLEX SUBUNIT MIC10"/>
    <property type="match status" value="1"/>
</dbReference>
<comment type="subcellular location">
    <subcellularLocation>
        <location evidence="2 9">Mitochondrion inner membrane</location>
        <topology evidence="2 9">Single-pass membrane protein</topology>
    </subcellularLocation>
</comment>
<evidence type="ECO:0000256" key="4">
    <source>
        <dbReference type="ARBA" id="ARBA00022692"/>
    </source>
</evidence>
<accession>A0AAD6D6T0</accession>
<organism evidence="10 11">
    <name type="scientific">Penicillium frequentans</name>
    <dbReference type="NCBI Taxonomy" id="3151616"/>
    <lineage>
        <taxon>Eukaryota</taxon>
        <taxon>Fungi</taxon>
        <taxon>Dikarya</taxon>
        <taxon>Ascomycota</taxon>
        <taxon>Pezizomycotina</taxon>
        <taxon>Eurotiomycetes</taxon>
        <taxon>Eurotiomycetidae</taxon>
        <taxon>Eurotiales</taxon>
        <taxon>Aspergillaceae</taxon>
        <taxon>Penicillium</taxon>
    </lineage>
</organism>
<evidence type="ECO:0000313" key="11">
    <source>
        <dbReference type="Proteomes" id="UP001220324"/>
    </source>
</evidence>
<evidence type="ECO:0000256" key="3">
    <source>
        <dbReference type="ARBA" id="ARBA00006792"/>
    </source>
</evidence>
<dbReference type="GO" id="GO:0061617">
    <property type="term" value="C:MICOS complex"/>
    <property type="evidence" value="ECO:0007669"/>
    <property type="project" value="UniProtKB-UniRule"/>
</dbReference>
<evidence type="ECO:0000313" key="10">
    <source>
        <dbReference type="EMBL" id="KAJ5553445.1"/>
    </source>
</evidence>
<reference evidence="10 11" key="1">
    <citation type="journal article" date="2023" name="IMA Fungus">
        <title>Comparative genomic study of the Penicillium genus elucidates a diverse pangenome and 15 lateral gene transfer events.</title>
        <authorList>
            <person name="Petersen C."/>
            <person name="Sorensen T."/>
            <person name="Nielsen M.R."/>
            <person name="Sondergaard T.E."/>
            <person name="Sorensen J.L."/>
            <person name="Fitzpatrick D.A."/>
            <person name="Frisvad J.C."/>
            <person name="Nielsen K.L."/>
        </authorList>
    </citation>
    <scope>NUCLEOTIDE SEQUENCE [LARGE SCALE GENOMIC DNA]</scope>
    <source>
        <strain evidence="10 11">IBT 35679</strain>
    </source>
</reference>
<evidence type="ECO:0000256" key="2">
    <source>
        <dbReference type="ARBA" id="ARBA00004434"/>
    </source>
</evidence>
<comment type="caution">
    <text evidence="10">The sequence shown here is derived from an EMBL/GenBank/DDBJ whole genome shotgun (WGS) entry which is preliminary data.</text>
</comment>
<comment type="function">
    <text evidence="1 9">Component of the MICOS complex, a large protein complex of the mitochondrial inner membrane that plays crucial roles in the maintenance of crista junctions, inner membrane architecture, and formation of contact sites to the outer membrane.</text>
</comment>
<keyword evidence="11" id="KW-1185">Reference proteome</keyword>
<sequence length="139" mass="15264">MSNGKKTAAKFPTAFDPIFLVNSRLLALFSFRPHLLSSIALLNSTFFTMADSSESRSVARATKPVSEALLNEKWDRAISSMIIKSSLGLSFGVVFSVLLFKRRAWPAWVGLGFGAGRAWEESDASFRRGGSSITDALRR</sequence>
<keyword evidence="5 9" id="KW-0999">Mitochondrion inner membrane</keyword>
<proteinExistence type="inferred from homology"/>
<comment type="similarity">
    <text evidence="3 9">Belongs to the MICOS complex subunit Mic10 family.</text>
</comment>
<evidence type="ECO:0000256" key="1">
    <source>
        <dbReference type="ARBA" id="ARBA00002689"/>
    </source>
</evidence>
<dbReference type="PANTHER" id="PTHR21304:SF0">
    <property type="entry name" value="MICOS COMPLEX SUBUNIT MIC10"/>
    <property type="match status" value="1"/>
</dbReference>
<dbReference type="AlphaFoldDB" id="A0AAD6D6T0"/>
<dbReference type="Proteomes" id="UP001220324">
    <property type="component" value="Unassembled WGS sequence"/>
</dbReference>
<keyword evidence="7 9" id="KW-0496">Mitochondrion</keyword>
<gene>
    <name evidence="10" type="ORF">N7494_002823</name>
</gene>
<evidence type="ECO:0000256" key="6">
    <source>
        <dbReference type="ARBA" id="ARBA00022989"/>
    </source>
</evidence>
<comment type="subunit">
    <text evidence="9">Component of the mitochondrial contact site and cristae organizing system (MICOS) complex.</text>
</comment>
<protein>
    <recommendedName>
        <fullName evidence="9">MICOS complex subunit MIC10</fullName>
    </recommendedName>
</protein>
<evidence type="ECO:0000256" key="9">
    <source>
        <dbReference type="RuleBase" id="RU363011"/>
    </source>
</evidence>
<evidence type="ECO:0000256" key="5">
    <source>
        <dbReference type="ARBA" id="ARBA00022792"/>
    </source>
</evidence>
<dbReference type="Pfam" id="PF04418">
    <property type="entry name" value="DUF543"/>
    <property type="match status" value="1"/>
</dbReference>
<evidence type="ECO:0000256" key="7">
    <source>
        <dbReference type="ARBA" id="ARBA00023128"/>
    </source>
</evidence>
<feature type="transmembrane region" description="Helical" evidence="9">
    <location>
        <begin position="77"/>
        <end position="100"/>
    </location>
</feature>
<keyword evidence="6 9" id="KW-1133">Transmembrane helix</keyword>
<keyword evidence="4 9" id="KW-0812">Transmembrane</keyword>
<name>A0AAD6D6T0_9EURO</name>
<dbReference type="InterPro" id="IPR007512">
    <property type="entry name" value="Mic10"/>
</dbReference>
<keyword evidence="8 9" id="KW-0472">Membrane</keyword>